<name>A0A6A6X3D1_9PLEO</name>
<organism evidence="2 3">
    <name type="scientific">Melanomma pulvis-pyrius CBS 109.77</name>
    <dbReference type="NCBI Taxonomy" id="1314802"/>
    <lineage>
        <taxon>Eukaryota</taxon>
        <taxon>Fungi</taxon>
        <taxon>Dikarya</taxon>
        <taxon>Ascomycota</taxon>
        <taxon>Pezizomycotina</taxon>
        <taxon>Dothideomycetes</taxon>
        <taxon>Pleosporomycetidae</taxon>
        <taxon>Pleosporales</taxon>
        <taxon>Melanommataceae</taxon>
        <taxon>Melanomma</taxon>
    </lineage>
</organism>
<dbReference type="Proteomes" id="UP000799757">
    <property type="component" value="Unassembled WGS sequence"/>
</dbReference>
<evidence type="ECO:0000259" key="1">
    <source>
        <dbReference type="PROSITE" id="PS50177"/>
    </source>
</evidence>
<evidence type="ECO:0000313" key="3">
    <source>
        <dbReference type="Proteomes" id="UP000799757"/>
    </source>
</evidence>
<dbReference type="InterPro" id="IPR032710">
    <property type="entry name" value="NTF2-like_dom_sf"/>
</dbReference>
<feature type="domain" description="NTF2" evidence="1">
    <location>
        <begin position="23"/>
        <end position="180"/>
    </location>
</feature>
<proteinExistence type="predicted"/>
<protein>
    <recommendedName>
        <fullName evidence="1">NTF2 domain-containing protein</fullName>
    </recommendedName>
</protein>
<reference evidence="2" key="1">
    <citation type="journal article" date="2020" name="Stud. Mycol.">
        <title>101 Dothideomycetes genomes: a test case for predicting lifestyles and emergence of pathogens.</title>
        <authorList>
            <person name="Haridas S."/>
            <person name="Albert R."/>
            <person name="Binder M."/>
            <person name="Bloem J."/>
            <person name="Labutti K."/>
            <person name="Salamov A."/>
            <person name="Andreopoulos B."/>
            <person name="Baker S."/>
            <person name="Barry K."/>
            <person name="Bills G."/>
            <person name="Bluhm B."/>
            <person name="Cannon C."/>
            <person name="Castanera R."/>
            <person name="Culley D."/>
            <person name="Daum C."/>
            <person name="Ezra D."/>
            <person name="Gonzalez J."/>
            <person name="Henrissat B."/>
            <person name="Kuo A."/>
            <person name="Liang C."/>
            <person name="Lipzen A."/>
            <person name="Lutzoni F."/>
            <person name="Magnuson J."/>
            <person name="Mondo S."/>
            <person name="Nolan M."/>
            <person name="Ohm R."/>
            <person name="Pangilinan J."/>
            <person name="Park H.-J."/>
            <person name="Ramirez L."/>
            <person name="Alfaro M."/>
            <person name="Sun H."/>
            <person name="Tritt A."/>
            <person name="Yoshinaga Y."/>
            <person name="Zwiers L.-H."/>
            <person name="Turgeon B."/>
            <person name="Goodwin S."/>
            <person name="Spatafora J."/>
            <person name="Crous P."/>
            <person name="Grigoriev I."/>
        </authorList>
    </citation>
    <scope>NUCLEOTIDE SEQUENCE</scope>
    <source>
        <strain evidence="2">CBS 109.77</strain>
    </source>
</reference>
<accession>A0A6A6X3D1</accession>
<dbReference type="OrthoDB" id="25408at2759"/>
<dbReference type="EMBL" id="MU002058">
    <property type="protein sequence ID" value="KAF2790731.1"/>
    <property type="molecule type" value="Genomic_DNA"/>
</dbReference>
<dbReference type="PROSITE" id="PS50177">
    <property type="entry name" value="NTF2_DOMAIN"/>
    <property type="match status" value="1"/>
</dbReference>
<dbReference type="SUPFAM" id="SSF54427">
    <property type="entry name" value="NTF2-like"/>
    <property type="match status" value="1"/>
</dbReference>
<dbReference type="InterPro" id="IPR018222">
    <property type="entry name" value="Nuclear_transport_factor_2_euk"/>
</dbReference>
<dbReference type="PANTHER" id="PTHR12612">
    <property type="entry name" value="NUCLEAR TRANSPORT FACTOR 2"/>
    <property type="match status" value="1"/>
</dbReference>
<dbReference type="AlphaFoldDB" id="A0A6A6X3D1"/>
<dbReference type="InterPro" id="IPR045875">
    <property type="entry name" value="NTF2"/>
</dbReference>
<dbReference type="GO" id="GO:0006913">
    <property type="term" value="P:nucleocytoplasmic transport"/>
    <property type="evidence" value="ECO:0007669"/>
    <property type="project" value="InterPro"/>
</dbReference>
<sequence>MADVTLSPEEKAELDLDLVACAAAEAFTDAYYYAVEKDRGKISTFYCPKQIAADSTVPFIAWNSVVYNDGPSFQEYLEGLSHTHFEIEGLDCSILNRKFLPAAELKGGSNDDAKDFDRRMSIAVVATGSVRLEEPLTGPMREFAETFVLVPNTQKQVPRNPMFEKGWQQEWLIQTQNFRFTEWGASEVNDGKAGDTKANGVKNVFQRRNQSVAKHFAAAGLTIKGQGKV</sequence>
<gene>
    <name evidence="2" type="ORF">K505DRAFT_340184</name>
</gene>
<dbReference type="Gene3D" id="3.10.450.50">
    <property type="match status" value="1"/>
</dbReference>
<evidence type="ECO:0000313" key="2">
    <source>
        <dbReference type="EMBL" id="KAF2790731.1"/>
    </source>
</evidence>
<keyword evidence="3" id="KW-1185">Reference proteome</keyword>